<feature type="non-terminal residue" evidence="1">
    <location>
        <position position="121"/>
    </location>
</feature>
<organism evidence="1 2">
    <name type="scientific">Taxus chinensis</name>
    <name type="common">Chinese yew</name>
    <name type="synonym">Taxus wallichiana var. chinensis</name>
    <dbReference type="NCBI Taxonomy" id="29808"/>
    <lineage>
        <taxon>Eukaryota</taxon>
        <taxon>Viridiplantae</taxon>
        <taxon>Streptophyta</taxon>
        <taxon>Embryophyta</taxon>
        <taxon>Tracheophyta</taxon>
        <taxon>Spermatophyta</taxon>
        <taxon>Pinopsida</taxon>
        <taxon>Pinidae</taxon>
        <taxon>Conifers II</taxon>
        <taxon>Cupressales</taxon>
        <taxon>Taxaceae</taxon>
        <taxon>Taxus</taxon>
    </lineage>
</organism>
<sequence length="121" mass="14400">MDEKARAYHEPLNTKKVNIGSEEEPKEAIIGDYWSEKEFSKIIDLLDEFEDLFPHRYHELKGVHHSMGEMRIKLKECARPVWKRPYRMNPTLRVKAKEEIDKMIVSCIIEAVEESEWIIPM</sequence>
<dbReference type="EMBL" id="JAHRHJ020000007">
    <property type="protein sequence ID" value="KAH9309855.1"/>
    <property type="molecule type" value="Genomic_DNA"/>
</dbReference>
<name>A0AA38FT46_TAXCH</name>
<evidence type="ECO:0000313" key="2">
    <source>
        <dbReference type="Proteomes" id="UP000824469"/>
    </source>
</evidence>
<dbReference type="Proteomes" id="UP000824469">
    <property type="component" value="Unassembled WGS sequence"/>
</dbReference>
<proteinExistence type="predicted"/>
<dbReference type="Gene3D" id="3.10.10.10">
    <property type="entry name" value="HIV Type 1 Reverse Transcriptase, subunit A, domain 1"/>
    <property type="match status" value="1"/>
</dbReference>
<dbReference type="AlphaFoldDB" id="A0AA38FT46"/>
<dbReference type="InterPro" id="IPR043502">
    <property type="entry name" value="DNA/RNA_pol_sf"/>
</dbReference>
<feature type="non-terminal residue" evidence="1">
    <location>
        <position position="1"/>
    </location>
</feature>
<reference evidence="1 2" key="1">
    <citation type="journal article" date="2021" name="Nat. Plants">
        <title>The Taxus genome provides insights into paclitaxel biosynthesis.</title>
        <authorList>
            <person name="Xiong X."/>
            <person name="Gou J."/>
            <person name="Liao Q."/>
            <person name="Li Y."/>
            <person name="Zhou Q."/>
            <person name="Bi G."/>
            <person name="Li C."/>
            <person name="Du R."/>
            <person name="Wang X."/>
            <person name="Sun T."/>
            <person name="Guo L."/>
            <person name="Liang H."/>
            <person name="Lu P."/>
            <person name="Wu Y."/>
            <person name="Zhang Z."/>
            <person name="Ro D.K."/>
            <person name="Shang Y."/>
            <person name="Huang S."/>
            <person name="Yan J."/>
        </authorList>
    </citation>
    <scope>NUCLEOTIDE SEQUENCE [LARGE SCALE GENOMIC DNA]</scope>
    <source>
        <strain evidence="1">Ta-2019</strain>
    </source>
</reference>
<gene>
    <name evidence="1" type="ORF">KI387_037766</name>
</gene>
<accession>A0AA38FT46</accession>
<protein>
    <submittedName>
        <fullName evidence="1">Uncharacterized protein</fullName>
    </submittedName>
</protein>
<dbReference type="SUPFAM" id="SSF56672">
    <property type="entry name" value="DNA/RNA polymerases"/>
    <property type="match status" value="1"/>
</dbReference>
<evidence type="ECO:0000313" key="1">
    <source>
        <dbReference type="EMBL" id="KAH9309855.1"/>
    </source>
</evidence>
<comment type="caution">
    <text evidence="1">The sequence shown here is derived from an EMBL/GenBank/DDBJ whole genome shotgun (WGS) entry which is preliminary data.</text>
</comment>
<keyword evidence="2" id="KW-1185">Reference proteome</keyword>